<organism evidence="1 2">
    <name type="scientific">Meripilus lineatus</name>
    <dbReference type="NCBI Taxonomy" id="2056292"/>
    <lineage>
        <taxon>Eukaryota</taxon>
        <taxon>Fungi</taxon>
        <taxon>Dikarya</taxon>
        <taxon>Basidiomycota</taxon>
        <taxon>Agaricomycotina</taxon>
        <taxon>Agaricomycetes</taxon>
        <taxon>Polyporales</taxon>
        <taxon>Meripilaceae</taxon>
        <taxon>Meripilus</taxon>
    </lineage>
</organism>
<reference evidence="1" key="1">
    <citation type="submission" date="2022-07" db="EMBL/GenBank/DDBJ databases">
        <title>Genome Sequence of Physisporinus lineatus.</title>
        <authorList>
            <person name="Buettner E."/>
        </authorList>
    </citation>
    <scope>NUCLEOTIDE SEQUENCE</scope>
    <source>
        <strain evidence="1">VT162</strain>
    </source>
</reference>
<sequence>MIEFAALLTSARSTRKGIGGPCLKECVESGPRWEDLELGKKRARWEQIKREQDKQREDDEEVECIAFAEIDWHDYLPSVQAIEFSAADTQSDLFMSAKKTCDANDGIVSGKKGEKMTTRMICWRQIPVERLREHMRVERLTQGGSRNETFSARNARASELQRGVNTERRFKTKRNEKKRKRKRIGGREREKVIWDGCTASKAYTLVKFLTNVNFDG</sequence>
<dbReference type="Proteomes" id="UP001212997">
    <property type="component" value="Unassembled WGS sequence"/>
</dbReference>
<dbReference type="AlphaFoldDB" id="A0AAD5YEA9"/>
<keyword evidence="2" id="KW-1185">Reference proteome</keyword>
<name>A0AAD5YEA9_9APHY</name>
<proteinExistence type="predicted"/>
<accession>A0AAD5YEA9</accession>
<dbReference type="EMBL" id="JANAWD010000595">
    <property type="protein sequence ID" value="KAJ3477425.1"/>
    <property type="molecule type" value="Genomic_DNA"/>
</dbReference>
<evidence type="ECO:0000313" key="1">
    <source>
        <dbReference type="EMBL" id="KAJ3477425.1"/>
    </source>
</evidence>
<comment type="caution">
    <text evidence="1">The sequence shown here is derived from an EMBL/GenBank/DDBJ whole genome shotgun (WGS) entry which is preliminary data.</text>
</comment>
<gene>
    <name evidence="1" type="ORF">NLI96_g10469</name>
</gene>
<protein>
    <submittedName>
        <fullName evidence="1">Uncharacterized protein</fullName>
    </submittedName>
</protein>
<evidence type="ECO:0000313" key="2">
    <source>
        <dbReference type="Proteomes" id="UP001212997"/>
    </source>
</evidence>